<evidence type="ECO:0000313" key="4">
    <source>
        <dbReference type="Proteomes" id="UP000075517"/>
    </source>
</evidence>
<evidence type="ECO:0000313" key="3">
    <source>
        <dbReference type="Proteomes" id="UP000075424"/>
    </source>
</evidence>
<proteinExistence type="predicted"/>
<dbReference type="AlphaFoldDB" id="A0A150MV71"/>
<dbReference type="EMBL" id="LQYY01000094">
    <property type="protein sequence ID" value="KYD33140.1"/>
    <property type="molecule type" value="Genomic_DNA"/>
</dbReference>
<evidence type="ECO:0000313" key="1">
    <source>
        <dbReference type="EMBL" id="KYD28370.1"/>
    </source>
</evidence>
<sequence length="50" mass="5586">MKGGDGRAEQGDQEQQLFQRMERFKKKNRLVVAIVLTTKAPGLSVGRKNA</sequence>
<gene>
    <name evidence="1" type="ORF">B4109_0169</name>
    <name evidence="2" type="ORF">B4114_0166</name>
</gene>
<dbReference type="EMBL" id="LQYV01000030">
    <property type="protein sequence ID" value="KYD28370.1"/>
    <property type="molecule type" value="Genomic_DNA"/>
</dbReference>
<name>A0A150MV71_GEOSE</name>
<protein>
    <submittedName>
        <fullName evidence="1">Uncharacterized protein</fullName>
    </submittedName>
</protein>
<organism evidence="1 3">
    <name type="scientific">Geobacillus stearothermophilus</name>
    <name type="common">Bacillus stearothermophilus</name>
    <dbReference type="NCBI Taxonomy" id="1422"/>
    <lineage>
        <taxon>Bacteria</taxon>
        <taxon>Bacillati</taxon>
        <taxon>Bacillota</taxon>
        <taxon>Bacilli</taxon>
        <taxon>Bacillales</taxon>
        <taxon>Anoxybacillaceae</taxon>
        <taxon>Geobacillus</taxon>
    </lineage>
</organism>
<dbReference type="Proteomes" id="UP000075424">
    <property type="component" value="Unassembled WGS sequence"/>
</dbReference>
<dbReference type="PATRIC" id="fig|1422.17.peg.915"/>
<accession>A0A150MV71</accession>
<reference evidence="3 4" key="1">
    <citation type="submission" date="2016-01" db="EMBL/GenBank/DDBJ databases">
        <title>Draft Genome Sequences of Seven Thermophilic Sporeformers Isolated from Foods.</title>
        <authorList>
            <person name="Berendsen E.M."/>
            <person name="Wells-Bennik M.H."/>
            <person name="Krawcyk A.O."/>
            <person name="De Jong A."/>
            <person name="Holsappel S."/>
            <person name="Eijlander R.T."/>
            <person name="Kuipers O.P."/>
        </authorList>
    </citation>
    <scope>NUCLEOTIDE SEQUENCE [LARGE SCALE GENOMIC DNA]</scope>
    <source>
        <strain evidence="1 3">B4109</strain>
        <strain evidence="2 4">B4114</strain>
    </source>
</reference>
<comment type="caution">
    <text evidence="1">The sequence shown here is derived from an EMBL/GenBank/DDBJ whole genome shotgun (WGS) entry which is preliminary data.</text>
</comment>
<dbReference type="Proteomes" id="UP000075517">
    <property type="component" value="Unassembled WGS sequence"/>
</dbReference>
<evidence type="ECO:0000313" key="2">
    <source>
        <dbReference type="EMBL" id="KYD33140.1"/>
    </source>
</evidence>